<feature type="compositionally biased region" description="Gly residues" evidence="4">
    <location>
        <begin position="465"/>
        <end position="474"/>
    </location>
</feature>
<organism evidence="5 6">
    <name type="scientific">Ectocarpus siliculosus</name>
    <name type="common">Brown alga</name>
    <name type="synonym">Conferva siliculosa</name>
    <dbReference type="NCBI Taxonomy" id="2880"/>
    <lineage>
        <taxon>Eukaryota</taxon>
        <taxon>Sar</taxon>
        <taxon>Stramenopiles</taxon>
        <taxon>Ochrophyta</taxon>
        <taxon>PX clade</taxon>
        <taxon>Phaeophyceae</taxon>
        <taxon>Ectocarpales</taxon>
        <taxon>Ectocarpaceae</taxon>
        <taxon>Ectocarpus</taxon>
    </lineage>
</organism>
<feature type="compositionally biased region" description="Gly residues" evidence="4">
    <location>
        <begin position="194"/>
        <end position="203"/>
    </location>
</feature>
<keyword evidence="1 3" id="KW-0853">WD repeat</keyword>
<dbReference type="Pfam" id="PF00400">
    <property type="entry name" value="WD40"/>
    <property type="match status" value="4"/>
</dbReference>
<feature type="region of interest" description="Disordered" evidence="4">
    <location>
        <begin position="94"/>
        <end position="321"/>
    </location>
</feature>
<feature type="repeat" description="WD" evidence="3">
    <location>
        <begin position="683"/>
        <end position="723"/>
    </location>
</feature>
<dbReference type="EMBL" id="FN649047">
    <property type="protein sequence ID" value="CBN77979.1"/>
    <property type="molecule type" value="Genomic_DNA"/>
</dbReference>
<dbReference type="EMBL" id="FN649751">
    <property type="protein sequence ID" value="CBN77979.1"/>
    <property type="molecule type" value="Genomic_DNA"/>
</dbReference>
<evidence type="ECO:0000256" key="1">
    <source>
        <dbReference type="ARBA" id="ARBA00022574"/>
    </source>
</evidence>
<feature type="compositionally biased region" description="Polar residues" evidence="4">
    <location>
        <begin position="280"/>
        <end position="290"/>
    </location>
</feature>
<dbReference type="InterPro" id="IPR001680">
    <property type="entry name" value="WD40_rpt"/>
</dbReference>
<evidence type="ECO:0000256" key="4">
    <source>
        <dbReference type="SAM" id="MobiDB-lite"/>
    </source>
</evidence>
<feature type="compositionally biased region" description="Low complexity" evidence="4">
    <location>
        <begin position="591"/>
        <end position="600"/>
    </location>
</feature>
<dbReference type="AlphaFoldDB" id="D8LTA8"/>
<accession>D8LTA8</accession>
<dbReference type="PROSITE" id="PS50082">
    <property type="entry name" value="WD_REPEATS_2"/>
    <property type="match status" value="3"/>
</dbReference>
<dbReference type="PANTHER" id="PTHR14221:SF0">
    <property type="entry name" value="WD REPEAT-CONTAINING PROTEIN 44"/>
    <property type="match status" value="1"/>
</dbReference>
<feature type="compositionally biased region" description="Low complexity" evidence="4">
    <location>
        <begin position="379"/>
        <end position="428"/>
    </location>
</feature>
<feature type="compositionally biased region" description="Basic and acidic residues" evidence="4">
    <location>
        <begin position="607"/>
        <end position="618"/>
    </location>
</feature>
<feature type="compositionally biased region" description="Gly residues" evidence="4">
    <location>
        <begin position="106"/>
        <end position="115"/>
    </location>
</feature>
<dbReference type="SUPFAM" id="SSF50978">
    <property type="entry name" value="WD40 repeat-like"/>
    <property type="match status" value="1"/>
</dbReference>
<feature type="compositionally biased region" description="Basic and acidic residues" evidence="4">
    <location>
        <begin position="573"/>
        <end position="582"/>
    </location>
</feature>
<feature type="region of interest" description="Disordered" evidence="4">
    <location>
        <begin position="836"/>
        <end position="889"/>
    </location>
</feature>
<proteinExistence type="predicted"/>
<feature type="compositionally biased region" description="Low complexity" evidence="4">
    <location>
        <begin position="451"/>
        <end position="464"/>
    </location>
</feature>
<name>D8LTA8_ECTSI</name>
<dbReference type="InterPro" id="IPR015943">
    <property type="entry name" value="WD40/YVTN_repeat-like_dom_sf"/>
</dbReference>
<feature type="compositionally biased region" description="Gly residues" evidence="4">
    <location>
        <begin position="292"/>
        <end position="307"/>
    </location>
</feature>
<evidence type="ECO:0000313" key="6">
    <source>
        <dbReference type="Proteomes" id="UP000002630"/>
    </source>
</evidence>
<evidence type="ECO:0000313" key="5">
    <source>
        <dbReference type="EMBL" id="CBN77979.1"/>
    </source>
</evidence>
<dbReference type="OrthoDB" id="408728at2759"/>
<feature type="compositionally biased region" description="Gly residues" evidence="4">
    <location>
        <begin position="653"/>
        <end position="664"/>
    </location>
</feature>
<protein>
    <submittedName>
        <fullName evidence="5">Uncharacterized protein</fullName>
    </submittedName>
</protein>
<evidence type="ECO:0000256" key="3">
    <source>
        <dbReference type="PROSITE-ProRule" id="PRU00221"/>
    </source>
</evidence>
<reference evidence="5 6" key="1">
    <citation type="journal article" date="2010" name="Nature">
        <title>The Ectocarpus genome and the independent evolution of multicellularity in brown algae.</title>
        <authorList>
            <person name="Cock J.M."/>
            <person name="Sterck L."/>
            <person name="Rouze P."/>
            <person name="Scornet D."/>
            <person name="Allen A.E."/>
            <person name="Amoutzias G."/>
            <person name="Anthouard V."/>
            <person name="Artiguenave F."/>
            <person name="Aury J.M."/>
            <person name="Badger J.H."/>
            <person name="Beszteri B."/>
            <person name="Billiau K."/>
            <person name="Bonnet E."/>
            <person name="Bothwell J.H."/>
            <person name="Bowler C."/>
            <person name="Boyen C."/>
            <person name="Brownlee C."/>
            <person name="Carrano C.J."/>
            <person name="Charrier B."/>
            <person name="Cho G.Y."/>
            <person name="Coelho S.M."/>
            <person name="Collen J."/>
            <person name="Corre E."/>
            <person name="Da Silva C."/>
            <person name="Delage L."/>
            <person name="Delaroque N."/>
            <person name="Dittami S.M."/>
            <person name="Doulbeau S."/>
            <person name="Elias M."/>
            <person name="Farnham G."/>
            <person name="Gachon C.M."/>
            <person name="Gschloessl B."/>
            <person name="Heesch S."/>
            <person name="Jabbari K."/>
            <person name="Jubin C."/>
            <person name="Kawai H."/>
            <person name="Kimura K."/>
            <person name="Kloareg B."/>
            <person name="Kupper F.C."/>
            <person name="Lang D."/>
            <person name="Le Bail A."/>
            <person name="Leblanc C."/>
            <person name="Lerouge P."/>
            <person name="Lohr M."/>
            <person name="Lopez P.J."/>
            <person name="Martens C."/>
            <person name="Maumus F."/>
            <person name="Michel G."/>
            <person name="Miranda-Saavedra D."/>
            <person name="Morales J."/>
            <person name="Moreau H."/>
            <person name="Motomura T."/>
            <person name="Nagasato C."/>
            <person name="Napoli C.A."/>
            <person name="Nelson D.R."/>
            <person name="Nyvall-Collen P."/>
            <person name="Peters A.F."/>
            <person name="Pommier C."/>
            <person name="Potin P."/>
            <person name="Poulain J."/>
            <person name="Quesneville H."/>
            <person name="Read B."/>
            <person name="Rensing S.A."/>
            <person name="Ritter A."/>
            <person name="Rousvoal S."/>
            <person name="Samanta M."/>
            <person name="Samson G."/>
            <person name="Schroeder D.C."/>
            <person name="Segurens B."/>
            <person name="Strittmatter M."/>
            <person name="Tonon T."/>
            <person name="Tregear J.W."/>
            <person name="Valentin K."/>
            <person name="von Dassow P."/>
            <person name="Yamagishi T."/>
            <person name="Van de Peer Y."/>
            <person name="Wincker P."/>
        </authorList>
    </citation>
    <scope>NUCLEOTIDE SEQUENCE [LARGE SCALE GENOMIC DNA]</scope>
    <source>
        <strain evidence="6">Ec32 / CCAP1310/4</strain>
    </source>
</reference>
<dbReference type="eggNOG" id="KOG0283">
    <property type="taxonomic scope" value="Eukaryota"/>
</dbReference>
<feature type="compositionally biased region" description="Basic and acidic residues" evidence="4">
    <location>
        <begin position="181"/>
        <end position="193"/>
    </location>
</feature>
<keyword evidence="6" id="KW-1185">Reference proteome</keyword>
<evidence type="ECO:0000256" key="2">
    <source>
        <dbReference type="ARBA" id="ARBA00022737"/>
    </source>
</evidence>
<dbReference type="Gene3D" id="2.130.10.10">
    <property type="entry name" value="YVTN repeat-like/Quinoprotein amine dehydrogenase"/>
    <property type="match status" value="1"/>
</dbReference>
<sequence>MPNAEAAELMKLVASTNSSVKLDLSAFSTAGEYVEASPVLGRDGFSGRSSNPFNEDAQPGLAQNGRGRPDKMQRWPSSGHQPAKMVVVDISSAENTPVTTPVHTPGGMGGGGMGRGSALPVSPPRPPSRVDTSRSSSAAAAAAGAPSLNPFVEERRSPSASPTNPFVTASSSLNPFAGGDDGERQAAESEKKGGGGGGGGWRTGGEEEAPPVVEEKAGAATAASPPPPPPPSGESNNPKKPPPLPPRRPASHTPTDQHPPQPSAATAGEGSGGHSGPASPRSTVSSATCDSSGGGGHGDGSEAGPGVGSADPSTGDDGIAGAKYLVVNKDTGKNFDVREMEQHLPTNNYTLLPSRKDLIERERRRSSDNPVPVTPTPPATDSSTEPSLSLAAAAGPAAGAAKPNSPSPRSSLSASVAASMSAAVGSTTSRKEKAKSLGSMMRRKLGKVKTASGASSPSRPSSSSFGGGGGGGVGDALVDVEGSGGAGGAGERSSVGSGMGAAAKAARGALAGIRVSFKGKEASETLTGLMLFQELRCHDGPIWTAAFNQSGEFLATAGQDARILLHRVGDTRDDLRGEKAGDGDSGGDGGSKAAAPDSASTGAEGSGRPRSEKGRPEPGTRGVESVDCGNGGDGTVSEDATTKGSGRPPLSGSVGGSGGGGGRGSDGRALSTVMIDPEPWQIWEAHKGDVVAISWSRNDFLLSASLDKTVRLWHTTQASCLHCFQHADTVTSVDFHPLLEHFFLSGCFDKKIRVWNIRDGRVQEWQQAPDMVTAAKFSLDGQMIVAGLYMGQVLFYQTEGMRYFTQIECRNRRGTKKRGCKVSGFAFRRTAFGGGDEAGGGKKDAGVDGSGAGGVGGSNRSAGSSPTTGRRSEPVTPSPAFGGPVGRGGEGGAAGGVGGVIAGGAGSHVPEQLLVTTNDSRLRLYNTDDFGMNAKYKGFANDTLQITATFSEDGKQIISGSENGKVYVWSTGVVAGTSPSTLPGVGGGGGGGRIPGVGASAAAATSPSPAVAPTQKDTNTRHESFHATSEAPKIVTTACFVPESTSRACVRAVRGGLSGPVEESGGYGGCMILATDYNGCVRVYCKSAVLLS</sequence>
<feature type="region of interest" description="Disordered" evidence="4">
    <location>
        <begin position="573"/>
        <end position="670"/>
    </location>
</feature>
<dbReference type="InParanoid" id="D8LTA8"/>
<feature type="compositionally biased region" description="Low complexity" evidence="4">
    <location>
        <begin position="129"/>
        <end position="147"/>
    </location>
</feature>
<feature type="region of interest" description="Disordered" evidence="4">
    <location>
        <begin position="44"/>
        <end position="81"/>
    </location>
</feature>
<dbReference type="PROSITE" id="PS50294">
    <property type="entry name" value="WD_REPEATS_REGION"/>
    <property type="match status" value="2"/>
</dbReference>
<feature type="compositionally biased region" description="Polar residues" evidence="4">
    <location>
        <begin position="158"/>
        <end position="174"/>
    </location>
</feature>
<keyword evidence="2" id="KW-0677">Repeat</keyword>
<feature type="compositionally biased region" description="Pro residues" evidence="4">
    <location>
        <begin position="239"/>
        <end position="248"/>
    </location>
</feature>
<dbReference type="OMA" id="RICFWRV"/>
<dbReference type="PANTHER" id="PTHR14221">
    <property type="entry name" value="WD REPEAT DOMAIN 44"/>
    <property type="match status" value="1"/>
</dbReference>
<dbReference type="InterPro" id="IPR040324">
    <property type="entry name" value="WDR44/Dgr2"/>
</dbReference>
<feature type="compositionally biased region" description="Gly residues" evidence="4">
    <location>
        <begin position="848"/>
        <end position="857"/>
    </location>
</feature>
<gene>
    <name evidence="5" type="ORF">Esi_0081_0077</name>
</gene>
<feature type="region of interest" description="Disordered" evidence="4">
    <location>
        <begin position="337"/>
        <end position="497"/>
    </location>
</feature>
<dbReference type="Proteomes" id="UP000002630">
    <property type="component" value="Linkage Group LG26"/>
</dbReference>
<feature type="compositionally biased region" description="Basic and acidic residues" evidence="4">
    <location>
        <begin position="354"/>
        <end position="367"/>
    </location>
</feature>
<dbReference type="InterPro" id="IPR036322">
    <property type="entry name" value="WD40_repeat_dom_sf"/>
</dbReference>
<feature type="repeat" description="WD" evidence="3">
    <location>
        <begin position="950"/>
        <end position="970"/>
    </location>
</feature>
<feature type="repeat" description="WD" evidence="3">
    <location>
        <begin position="723"/>
        <end position="765"/>
    </location>
</feature>
<dbReference type="SMART" id="SM00320">
    <property type="entry name" value="WD40"/>
    <property type="match status" value="6"/>
</dbReference>